<dbReference type="RefSeq" id="WP_104848116.1">
    <property type="nucleotide sequence ID" value="NZ_PKOZ01000001.1"/>
</dbReference>
<accession>A0A2S7N4L8</accession>
<keyword evidence="2" id="KW-1185">Reference proteome</keyword>
<reference evidence="1 2" key="1">
    <citation type="submission" date="2017-12" db="EMBL/GenBank/DDBJ databases">
        <title>Taxonomic description and draft genome of Pradoshia cofamensis Gen. nov., sp. nov., a thermotolerant bacillale isolated from anterior gut of earthworm Eisenia fetida.</title>
        <authorList>
            <person name="Saha T."/>
            <person name="Chakraborty R."/>
        </authorList>
    </citation>
    <scope>NUCLEOTIDE SEQUENCE [LARGE SCALE GENOMIC DNA]</scope>
    <source>
        <strain evidence="1 2">EAG3</strain>
    </source>
</reference>
<proteinExistence type="predicted"/>
<name>A0A2S7N4L8_9BACI</name>
<sequence>MSQPYCCPNCKTNRSRFNVIEQTPIYVKLDPQSGTIVQMYADDELEAYHLPYKGPGIRVQCASCGLIEDEKTFIAFGSRHI</sequence>
<dbReference type="Proteomes" id="UP000239663">
    <property type="component" value="Unassembled WGS sequence"/>
</dbReference>
<organism evidence="1 2">
    <name type="scientific">Pradoshia eiseniae</name>
    <dbReference type="NCBI Taxonomy" id="2064768"/>
    <lineage>
        <taxon>Bacteria</taxon>
        <taxon>Bacillati</taxon>
        <taxon>Bacillota</taxon>
        <taxon>Bacilli</taxon>
        <taxon>Bacillales</taxon>
        <taxon>Bacillaceae</taxon>
        <taxon>Pradoshia</taxon>
    </lineage>
</organism>
<comment type="caution">
    <text evidence="1">The sequence shown here is derived from an EMBL/GenBank/DDBJ whole genome shotgun (WGS) entry which is preliminary data.</text>
</comment>
<dbReference type="OrthoDB" id="2382008at2"/>
<evidence type="ECO:0000313" key="1">
    <source>
        <dbReference type="EMBL" id="PQD97021.1"/>
    </source>
</evidence>
<protein>
    <submittedName>
        <fullName evidence="1">DNA alkylation repair protein</fullName>
    </submittedName>
</protein>
<gene>
    <name evidence="1" type="ORF">CYL18_03865</name>
</gene>
<dbReference type="EMBL" id="PKOZ01000001">
    <property type="protein sequence ID" value="PQD97021.1"/>
    <property type="molecule type" value="Genomic_DNA"/>
</dbReference>
<evidence type="ECO:0000313" key="2">
    <source>
        <dbReference type="Proteomes" id="UP000239663"/>
    </source>
</evidence>
<dbReference type="AlphaFoldDB" id="A0A2S7N4L8"/>